<evidence type="ECO:0008006" key="3">
    <source>
        <dbReference type="Google" id="ProtNLM"/>
    </source>
</evidence>
<organism evidence="1 2">
    <name type="scientific">Streptomyces xanthophaeus</name>
    <dbReference type="NCBI Taxonomy" id="67385"/>
    <lineage>
        <taxon>Bacteria</taxon>
        <taxon>Bacillati</taxon>
        <taxon>Actinomycetota</taxon>
        <taxon>Actinomycetes</taxon>
        <taxon>Kitasatosporales</taxon>
        <taxon>Streptomycetaceae</taxon>
        <taxon>Streptomyces</taxon>
    </lineage>
</organism>
<dbReference type="RefSeq" id="WP_031140456.1">
    <property type="nucleotide sequence ID" value="NZ_BNEE01000006.1"/>
</dbReference>
<accession>A0A919LC79</accession>
<dbReference type="GO" id="GO:0030077">
    <property type="term" value="C:plasma membrane light-harvesting complex"/>
    <property type="evidence" value="ECO:0007669"/>
    <property type="project" value="InterPro"/>
</dbReference>
<comment type="caution">
    <text evidence="1">The sequence shown here is derived from an EMBL/GenBank/DDBJ whole genome shotgun (WGS) entry which is preliminary data.</text>
</comment>
<gene>
    <name evidence="1" type="ORF">Sxan_27940</name>
</gene>
<dbReference type="InterPro" id="IPR011033">
    <property type="entry name" value="PRC_barrel-like_sf"/>
</dbReference>
<dbReference type="GO" id="GO:0019684">
    <property type="term" value="P:photosynthesis, light reaction"/>
    <property type="evidence" value="ECO:0007669"/>
    <property type="project" value="InterPro"/>
</dbReference>
<dbReference type="Gene3D" id="3.90.50.10">
    <property type="entry name" value="Photosynthetic Reaction Center, subunit H, domain 2"/>
    <property type="match status" value="1"/>
</dbReference>
<reference evidence="1" key="1">
    <citation type="submission" date="2020-09" db="EMBL/GenBank/DDBJ databases">
        <title>Whole genome shotgun sequence of Streptomyces xanthophaeus NBRC 12829.</title>
        <authorList>
            <person name="Komaki H."/>
            <person name="Tamura T."/>
        </authorList>
    </citation>
    <scope>NUCLEOTIDE SEQUENCE</scope>
    <source>
        <strain evidence="1">NBRC 12829</strain>
    </source>
</reference>
<evidence type="ECO:0000313" key="1">
    <source>
        <dbReference type="EMBL" id="GHI85430.1"/>
    </source>
</evidence>
<protein>
    <recommendedName>
        <fullName evidence="3">PRC-barrel domain containing protein</fullName>
    </recommendedName>
</protein>
<dbReference type="Proteomes" id="UP000600026">
    <property type="component" value="Unassembled WGS sequence"/>
</dbReference>
<dbReference type="AlphaFoldDB" id="A0A919LC79"/>
<proteinExistence type="predicted"/>
<dbReference type="OrthoDB" id="510842at2"/>
<dbReference type="EMBL" id="BNEE01000006">
    <property type="protein sequence ID" value="GHI85430.1"/>
    <property type="molecule type" value="Genomic_DNA"/>
</dbReference>
<dbReference type="InterPro" id="IPR014747">
    <property type="entry name" value="Bac_photo_RC_H_C"/>
</dbReference>
<dbReference type="SUPFAM" id="SSF50346">
    <property type="entry name" value="PRC-barrel domain"/>
    <property type="match status" value="1"/>
</dbReference>
<sequence length="116" mass="12511">MGSAIWAFGGDAGHAAGTDLVGFKVEASDGSIGKVDKHSEDVDRSYVVVDTGPWIFGRKVMIPAGLITRVELQDETVHLSCTRSQVKASPDFASGQTEEDVAYIRQIESHYANSHM</sequence>
<keyword evidence="2" id="KW-1185">Reference proteome</keyword>
<name>A0A919LC79_9ACTN</name>
<evidence type="ECO:0000313" key="2">
    <source>
        <dbReference type="Proteomes" id="UP000600026"/>
    </source>
</evidence>